<gene>
    <name evidence="3" type="ORF">Ppb6_04138</name>
</gene>
<feature type="chain" id="PRO_5008646594" description="Lipoprotein" evidence="2">
    <location>
        <begin position="20"/>
        <end position="276"/>
    </location>
</feature>
<feature type="coiled-coil region" evidence="1">
    <location>
        <begin position="154"/>
        <end position="181"/>
    </location>
</feature>
<evidence type="ECO:0000256" key="2">
    <source>
        <dbReference type="SAM" id="SignalP"/>
    </source>
</evidence>
<dbReference type="PROSITE" id="PS51257">
    <property type="entry name" value="PROKAR_LIPOPROTEIN"/>
    <property type="match status" value="1"/>
</dbReference>
<sequence precursor="true">MKYAQLSVLVLLITGCASTKTIPPQSPTKSPVEVARMAVNNGTKWLAQFINHSEHDESFNLNSHIKVQGLRTYKSVFFTEEQENIRRALYDHCQGAGGDLVYNTHIGDLCQLKDGKYLYSYQMRGTGNANRDGAEYQFSLYYVPYWNFTDPGYIKLASKTLHELEEKVIAVKEDNMEFERQKAREYFISEIKNYALQMRNFERKKPLLHTPGTQVCLRVNGSIVRGFSKGRLNNVDETIGIHINSIDGLYPVRYRNLNLIPGVDIVDTGLYWDICN</sequence>
<feature type="signal peptide" evidence="2">
    <location>
        <begin position="1"/>
        <end position="19"/>
    </location>
</feature>
<accession>A0A1C0TZD4</accession>
<evidence type="ECO:0008006" key="5">
    <source>
        <dbReference type="Google" id="ProtNLM"/>
    </source>
</evidence>
<keyword evidence="2" id="KW-0732">Signal</keyword>
<dbReference type="STRING" id="286156.Ppb6_04138"/>
<dbReference type="EMBL" id="LOMY01000187">
    <property type="protein sequence ID" value="OCQ51040.1"/>
    <property type="molecule type" value="Genomic_DNA"/>
</dbReference>
<dbReference type="PATRIC" id="fig|286156.4.peg.4750"/>
<evidence type="ECO:0000313" key="3">
    <source>
        <dbReference type="EMBL" id="OCQ51040.1"/>
    </source>
</evidence>
<evidence type="ECO:0000313" key="4">
    <source>
        <dbReference type="Proteomes" id="UP000093476"/>
    </source>
</evidence>
<dbReference type="RefSeq" id="WP_065824652.1">
    <property type="nucleotide sequence ID" value="NZ_CAWMQZ010000187.1"/>
</dbReference>
<name>A0A1C0TZD4_9GAMM</name>
<proteinExistence type="predicted"/>
<keyword evidence="4" id="KW-1185">Reference proteome</keyword>
<reference evidence="3 4" key="1">
    <citation type="submission" date="2015-12" db="EMBL/GenBank/DDBJ databases">
        <title>Genome comparisons provide insights into the role of secondary metabolites in the pathogenic phase of the Photorhabdus life cycle.</title>
        <authorList>
            <person name="Tobias N.J."/>
            <person name="Mishra B."/>
            <person name="Gupta D.K."/>
            <person name="Thines M."/>
            <person name="Stinear T.P."/>
            <person name="Bode H.B."/>
        </authorList>
    </citation>
    <scope>NUCLEOTIDE SEQUENCE [LARGE SCALE GENOMIC DNA]</scope>
    <source>
        <strain evidence="3 4">PB68.1</strain>
    </source>
</reference>
<dbReference type="AlphaFoldDB" id="A0A1C0TZD4"/>
<keyword evidence="1" id="KW-0175">Coiled coil</keyword>
<protein>
    <recommendedName>
        <fullName evidence="5">Lipoprotein</fullName>
    </recommendedName>
</protein>
<comment type="caution">
    <text evidence="3">The sequence shown here is derived from an EMBL/GenBank/DDBJ whole genome shotgun (WGS) entry which is preliminary data.</text>
</comment>
<dbReference type="Proteomes" id="UP000093476">
    <property type="component" value="Unassembled WGS sequence"/>
</dbReference>
<organism evidence="3 4">
    <name type="scientific">Photorhabdus australis subsp. thailandensis</name>
    <dbReference type="NCBI Taxonomy" id="2805096"/>
    <lineage>
        <taxon>Bacteria</taxon>
        <taxon>Pseudomonadati</taxon>
        <taxon>Pseudomonadota</taxon>
        <taxon>Gammaproteobacteria</taxon>
        <taxon>Enterobacterales</taxon>
        <taxon>Morganellaceae</taxon>
        <taxon>Photorhabdus</taxon>
    </lineage>
</organism>
<evidence type="ECO:0000256" key="1">
    <source>
        <dbReference type="SAM" id="Coils"/>
    </source>
</evidence>